<evidence type="ECO:0000256" key="13">
    <source>
        <dbReference type="PIRSR" id="PIRSR604329-50"/>
    </source>
</evidence>
<keyword evidence="7 12" id="KW-0735">Signal-anchor</keyword>
<dbReference type="Pfam" id="PF03100">
    <property type="entry name" value="CcmE"/>
    <property type="match status" value="1"/>
</dbReference>
<organism evidence="14 15">
    <name type="scientific">Methylocystis heyeri</name>
    <dbReference type="NCBI Taxonomy" id="391905"/>
    <lineage>
        <taxon>Bacteria</taxon>
        <taxon>Pseudomonadati</taxon>
        <taxon>Pseudomonadota</taxon>
        <taxon>Alphaproteobacteria</taxon>
        <taxon>Hyphomicrobiales</taxon>
        <taxon>Methylocystaceae</taxon>
        <taxon>Methylocystis</taxon>
    </lineage>
</organism>
<keyword evidence="15" id="KW-1185">Reference proteome</keyword>
<dbReference type="EMBL" id="CP046052">
    <property type="protein sequence ID" value="QGM47186.1"/>
    <property type="molecule type" value="Genomic_DNA"/>
</dbReference>
<evidence type="ECO:0000256" key="4">
    <source>
        <dbReference type="ARBA" id="ARBA00022692"/>
    </source>
</evidence>
<dbReference type="Proteomes" id="UP000309061">
    <property type="component" value="Chromosome"/>
</dbReference>
<evidence type="ECO:0000256" key="3">
    <source>
        <dbReference type="ARBA" id="ARBA00022617"/>
    </source>
</evidence>
<dbReference type="FunFam" id="2.40.50.140:FF:000104">
    <property type="entry name" value="Cytochrome c-type biogenesis protein CcmE"/>
    <property type="match status" value="1"/>
</dbReference>
<keyword evidence="3 12" id="KW-0349">Heme</keyword>
<evidence type="ECO:0000313" key="15">
    <source>
        <dbReference type="Proteomes" id="UP000309061"/>
    </source>
</evidence>
<dbReference type="GO" id="GO:0017003">
    <property type="term" value="P:protein-heme linkage"/>
    <property type="evidence" value="ECO:0007669"/>
    <property type="project" value="UniProtKB-UniRule"/>
</dbReference>
<evidence type="ECO:0000313" key="14">
    <source>
        <dbReference type="EMBL" id="QGM47186.1"/>
    </source>
</evidence>
<dbReference type="OrthoDB" id="9793584at2"/>
<dbReference type="RefSeq" id="WP_136497866.1">
    <property type="nucleotide sequence ID" value="NZ_CP046052.1"/>
</dbReference>
<evidence type="ECO:0000256" key="2">
    <source>
        <dbReference type="ARBA" id="ARBA00022475"/>
    </source>
</evidence>
<feature type="binding site" description="axial binding residue" evidence="12 13">
    <location>
        <position position="126"/>
    </location>
    <ligand>
        <name>heme</name>
        <dbReference type="ChEBI" id="CHEBI:30413"/>
    </ligand>
    <ligandPart>
        <name>Fe</name>
        <dbReference type="ChEBI" id="CHEBI:18248"/>
    </ligandPart>
</feature>
<evidence type="ECO:0000256" key="12">
    <source>
        <dbReference type="HAMAP-Rule" id="MF_01959"/>
    </source>
</evidence>
<dbReference type="GO" id="GO:0046872">
    <property type="term" value="F:metal ion binding"/>
    <property type="evidence" value="ECO:0007669"/>
    <property type="project" value="UniProtKB-KW"/>
</dbReference>
<comment type="function">
    <text evidence="11 12">Heme chaperone required for the biogenesis of c-type cytochromes. Transiently binds heme delivered by CcmC and transfers the heme to apo-cytochromes in a process facilitated by CcmF and CcmH.</text>
</comment>
<accession>A0A6B8KFT5</accession>
<dbReference type="PANTHER" id="PTHR34128">
    <property type="entry name" value="CYTOCHROME C-TYPE BIOGENESIS PROTEIN CCME HOMOLOG, MITOCHONDRIAL"/>
    <property type="match status" value="1"/>
</dbReference>
<dbReference type="KEGG" id="mhey:H2LOC_016625"/>
<name>A0A6B8KFT5_9HYPH</name>
<dbReference type="InterPro" id="IPR004329">
    <property type="entry name" value="CcmE"/>
</dbReference>
<evidence type="ECO:0000256" key="6">
    <source>
        <dbReference type="ARBA" id="ARBA00022748"/>
    </source>
</evidence>
<evidence type="ECO:0000256" key="1">
    <source>
        <dbReference type="ARBA" id="ARBA00004533"/>
    </source>
</evidence>
<reference evidence="14 15" key="1">
    <citation type="submission" date="2019-11" db="EMBL/GenBank/DDBJ databases">
        <title>The genome sequence of Methylocystis heyeri.</title>
        <authorList>
            <person name="Oshkin I.Y."/>
            <person name="Miroshnikov K."/>
            <person name="Dedysh S.N."/>
        </authorList>
    </citation>
    <scope>NUCLEOTIDE SEQUENCE [LARGE SCALE GENOMIC DNA]</scope>
    <source>
        <strain evidence="14 15">H2</strain>
    </source>
</reference>
<dbReference type="GO" id="GO:0017004">
    <property type="term" value="P:cytochrome complex assembly"/>
    <property type="evidence" value="ECO:0007669"/>
    <property type="project" value="UniProtKB-KW"/>
</dbReference>
<keyword evidence="5 12" id="KW-0479">Metal-binding</keyword>
<dbReference type="NCBIfam" id="NF009729">
    <property type="entry name" value="PRK13254.1-3"/>
    <property type="match status" value="1"/>
</dbReference>
<evidence type="ECO:0000256" key="11">
    <source>
        <dbReference type="ARBA" id="ARBA00056663"/>
    </source>
</evidence>
<feature type="binding site" description="covalent" evidence="12 13">
    <location>
        <position position="122"/>
    </location>
    <ligand>
        <name>heme</name>
        <dbReference type="ChEBI" id="CHEBI:30413"/>
    </ligand>
</feature>
<dbReference type="HAMAP" id="MF_01959">
    <property type="entry name" value="CcmE"/>
    <property type="match status" value="1"/>
</dbReference>
<evidence type="ECO:0000256" key="8">
    <source>
        <dbReference type="ARBA" id="ARBA00022989"/>
    </source>
</evidence>
<sequence length="146" mass="15737">MTRKGKRLTLISGALAALGLAAGLVMFALRDNIVFFYTPTQLVEKHPAPGARLRIGGLVKQGSVVKGEGRDVSFVITDTAKEVAVTYTGLLPDLFREGQGVVADGVLAGEGRFRADSVLAKHDERYMPRDVAEALKKQGVWQGEKK</sequence>
<comment type="similarity">
    <text evidence="12">Belongs to the CcmE/CycJ family.</text>
</comment>
<keyword evidence="8 12" id="KW-1133">Transmembrane helix</keyword>
<dbReference type="GO" id="GO:0005886">
    <property type="term" value="C:plasma membrane"/>
    <property type="evidence" value="ECO:0007669"/>
    <property type="project" value="UniProtKB-SubCell"/>
</dbReference>
<feature type="topological domain" description="Extracellular" evidence="12">
    <location>
        <begin position="29"/>
        <end position="146"/>
    </location>
</feature>
<proteinExistence type="inferred from homology"/>
<dbReference type="GO" id="GO:0020037">
    <property type="term" value="F:heme binding"/>
    <property type="evidence" value="ECO:0007669"/>
    <property type="project" value="InterPro"/>
</dbReference>
<dbReference type="SUPFAM" id="SSF82093">
    <property type="entry name" value="Heme chaperone CcmE"/>
    <property type="match status" value="1"/>
</dbReference>
<dbReference type="InterPro" id="IPR036127">
    <property type="entry name" value="CcmE-like_sf"/>
</dbReference>
<keyword evidence="2 12" id="KW-1003">Cell membrane</keyword>
<evidence type="ECO:0000256" key="10">
    <source>
        <dbReference type="ARBA" id="ARBA00023136"/>
    </source>
</evidence>
<dbReference type="AlphaFoldDB" id="A0A6B8KFT5"/>
<keyword evidence="10 12" id="KW-0472">Membrane</keyword>
<feature type="topological domain" description="Cytoplasmic" evidence="12">
    <location>
        <begin position="1"/>
        <end position="7"/>
    </location>
</feature>
<comment type="subcellular location">
    <subcellularLocation>
        <location evidence="1">Cell inner membrane</location>
    </subcellularLocation>
    <subcellularLocation>
        <location evidence="12">Cell membrane</location>
        <topology evidence="12">Single-pass type II membrane protein</topology>
    </subcellularLocation>
</comment>
<gene>
    <name evidence="12 14" type="primary">ccmE</name>
    <name evidence="12" type="synonym">cycJ</name>
    <name evidence="14" type="ORF">H2LOC_016625</name>
</gene>
<evidence type="ECO:0000256" key="7">
    <source>
        <dbReference type="ARBA" id="ARBA00022968"/>
    </source>
</evidence>
<keyword evidence="9 12" id="KW-0408">Iron</keyword>
<keyword evidence="6 12" id="KW-0201">Cytochrome c-type biogenesis</keyword>
<dbReference type="NCBIfam" id="NF009731">
    <property type="entry name" value="PRK13254.1-5"/>
    <property type="match status" value="1"/>
</dbReference>
<dbReference type="PANTHER" id="PTHR34128:SF2">
    <property type="entry name" value="CYTOCHROME C-TYPE BIOGENESIS PROTEIN CCME HOMOLOG, MITOCHONDRIAL"/>
    <property type="match status" value="1"/>
</dbReference>
<dbReference type="Gene3D" id="2.40.50.140">
    <property type="entry name" value="Nucleic acid-binding proteins"/>
    <property type="match status" value="1"/>
</dbReference>
<protein>
    <recommendedName>
        <fullName evidence="12">Cytochrome c-type biogenesis protein CcmE</fullName>
    </recommendedName>
    <alternativeName>
        <fullName evidence="12">Cytochrome c maturation protein E</fullName>
    </alternativeName>
    <alternativeName>
        <fullName evidence="12">Heme chaperone CcmE</fullName>
    </alternativeName>
</protein>
<evidence type="ECO:0000256" key="9">
    <source>
        <dbReference type="ARBA" id="ARBA00023004"/>
    </source>
</evidence>
<keyword evidence="4 12" id="KW-0812">Transmembrane</keyword>
<dbReference type="NCBIfam" id="NF009727">
    <property type="entry name" value="PRK13254.1-1"/>
    <property type="match status" value="1"/>
</dbReference>
<dbReference type="InterPro" id="IPR012340">
    <property type="entry name" value="NA-bd_OB-fold"/>
</dbReference>
<evidence type="ECO:0000256" key="5">
    <source>
        <dbReference type="ARBA" id="ARBA00022723"/>
    </source>
</evidence>